<accession>A0A0G0D459</accession>
<dbReference type="GO" id="GO:0016810">
    <property type="term" value="F:hydrolase activity, acting on carbon-nitrogen (but not peptide) bonds"/>
    <property type="evidence" value="ECO:0007669"/>
    <property type="project" value="InterPro"/>
</dbReference>
<comment type="subcellular location">
    <subcellularLocation>
        <location evidence="1">Secreted</location>
    </subcellularLocation>
</comment>
<reference evidence="4 5" key="1">
    <citation type="journal article" date="2015" name="Nature">
        <title>rRNA introns, odd ribosomes, and small enigmatic genomes across a large radiation of phyla.</title>
        <authorList>
            <person name="Brown C.T."/>
            <person name="Hug L.A."/>
            <person name="Thomas B.C."/>
            <person name="Sharon I."/>
            <person name="Castelle C.J."/>
            <person name="Singh A."/>
            <person name="Wilkins M.J."/>
            <person name="Williams K.H."/>
            <person name="Banfield J.F."/>
        </authorList>
    </citation>
    <scope>NUCLEOTIDE SEQUENCE [LARGE SCALE GENOMIC DNA]</scope>
</reference>
<evidence type="ECO:0000313" key="4">
    <source>
        <dbReference type="EMBL" id="KKP89024.1"/>
    </source>
</evidence>
<feature type="domain" description="NodB homology" evidence="3">
    <location>
        <begin position="124"/>
        <end position="300"/>
    </location>
</feature>
<dbReference type="Gene3D" id="3.20.20.370">
    <property type="entry name" value="Glycoside hydrolase/deacetylase"/>
    <property type="match status" value="1"/>
</dbReference>
<sequence length="300" mass="34205">MFHKITLIIFGLLLIIFAIFFASAIDNTQNNGTITSLENNIKKLIPYRFSKNKSSANRSQKVPILMYHYVRSVDKSTDPTGWSLSVTPENFALQLSYLKSQNYQTLSFEDIDYLIENKQNFPENPIILSFDDGYKDFYENAYPILKTNNFSATVFMIGGKINQDNYLSADQIKILDNYGIEFGLHTQTHINMTNASDSNIIKELSENSNILQSITSKYSNILAYPSGQFDQNLIDLIEKSEIKYGLTTVEQIADFSVHNPLILPRLRVRGSTTLEKFKELLNNTNSYLIVPTTSTNQIQN</sequence>
<dbReference type="InterPro" id="IPR051398">
    <property type="entry name" value="Polysacch_Deacetylase"/>
</dbReference>
<dbReference type="Pfam" id="PF01522">
    <property type="entry name" value="Polysacc_deac_1"/>
    <property type="match status" value="1"/>
</dbReference>
<dbReference type="EMBL" id="LBRB01000004">
    <property type="protein sequence ID" value="KKP89024.1"/>
    <property type="molecule type" value="Genomic_DNA"/>
</dbReference>
<dbReference type="InterPro" id="IPR011330">
    <property type="entry name" value="Glyco_hydro/deAcase_b/a-brl"/>
</dbReference>
<dbReference type="GO" id="GO:0005576">
    <property type="term" value="C:extracellular region"/>
    <property type="evidence" value="ECO:0007669"/>
    <property type="project" value="UniProtKB-SubCell"/>
</dbReference>
<dbReference type="Proteomes" id="UP000034316">
    <property type="component" value="Unassembled WGS sequence"/>
</dbReference>
<dbReference type="PROSITE" id="PS51677">
    <property type="entry name" value="NODB"/>
    <property type="match status" value="1"/>
</dbReference>
<dbReference type="GO" id="GO:0005975">
    <property type="term" value="P:carbohydrate metabolic process"/>
    <property type="evidence" value="ECO:0007669"/>
    <property type="project" value="InterPro"/>
</dbReference>
<dbReference type="PANTHER" id="PTHR34216">
    <property type="match status" value="1"/>
</dbReference>
<dbReference type="InterPro" id="IPR002509">
    <property type="entry name" value="NODB_dom"/>
</dbReference>
<name>A0A0G0D459_9BACT</name>
<protein>
    <submittedName>
        <fullName evidence="4">Polysaccharide deacetylase</fullName>
    </submittedName>
</protein>
<evidence type="ECO:0000256" key="1">
    <source>
        <dbReference type="ARBA" id="ARBA00004613"/>
    </source>
</evidence>
<comment type="caution">
    <text evidence="4">The sequence shown here is derived from an EMBL/GenBank/DDBJ whole genome shotgun (WGS) entry which is preliminary data.</text>
</comment>
<dbReference type="CDD" id="cd10918">
    <property type="entry name" value="CE4_NodB_like_5s_6s"/>
    <property type="match status" value="1"/>
</dbReference>
<organism evidence="4 5">
    <name type="scientific">Berkelbacteria bacterium GW2011_GWA2_35_9</name>
    <dbReference type="NCBI Taxonomy" id="1618333"/>
    <lineage>
        <taxon>Bacteria</taxon>
        <taxon>Candidatus Berkelbacteria</taxon>
    </lineage>
</organism>
<dbReference type="AlphaFoldDB" id="A0A0G0D459"/>
<evidence type="ECO:0000259" key="3">
    <source>
        <dbReference type="PROSITE" id="PS51677"/>
    </source>
</evidence>
<keyword evidence="2" id="KW-0732">Signal</keyword>
<proteinExistence type="predicted"/>
<dbReference type="SUPFAM" id="SSF88713">
    <property type="entry name" value="Glycoside hydrolase/deacetylase"/>
    <property type="match status" value="1"/>
</dbReference>
<dbReference type="PANTHER" id="PTHR34216:SF3">
    <property type="entry name" value="POLY-BETA-1,6-N-ACETYL-D-GLUCOSAMINE N-DEACETYLASE"/>
    <property type="match status" value="1"/>
</dbReference>
<gene>
    <name evidence="4" type="ORF">UR93_C0004G0017</name>
</gene>
<dbReference type="STRING" id="1618333.UR93_C0004G0017"/>
<evidence type="ECO:0000256" key="2">
    <source>
        <dbReference type="ARBA" id="ARBA00022729"/>
    </source>
</evidence>
<evidence type="ECO:0000313" key="5">
    <source>
        <dbReference type="Proteomes" id="UP000034316"/>
    </source>
</evidence>